<dbReference type="EMBL" id="JRXE01000061">
    <property type="protein sequence ID" value="KOC86663.1"/>
    <property type="molecule type" value="Genomic_DNA"/>
</dbReference>
<proteinExistence type="predicted"/>
<comment type="caution">
    <text evidence="2">The sequence shown here is derived from an EMBL/GenBank/DDBJ whole genome shotgun (WGS) entry which is preliminary data.</text>
</comment>
<organism evidence="2 4">
    <name type="scientific">Winslowiella iniecta</name>
    <dbReference type="NCBI Taxonomy" id="1560201"/>
    <lineage>
        <taxon>Bacteria</taxon>
        <taxon>Pseudomonadati</taxon>
        <taxon>Pseudomonadota</taxon>
        <taxon>Gammaproteobacteria</taxon>
        <taxon>Enterobacterales</taxon>
        <taxon>Erwiniaceae</taxon>
        <taxon>Winslowiella</taxon>
    </lineage>
</organism>
<evidence type="ECO:0000313" key="2">
    <source>
        <dbReference type="EMBL" id="KOC87232.1"/>
    </source>
</evidence>
<dbReference type="PATRIC" id="fig|1560201.3.peg.4094"/>
<dbReference type="EMBL" id="JRXF01000078">
    <property type="protein sequence ID" value="KOC87232.1"/>
    <property type="molecule type" value="Genomic_DNA"/>
</dbReference>
<keyword evidence="5" id="KW-1185">Reference proteome</keyword>
<evidence type="ECO:0000313" key="3">
    <source>
        <dbReference type="EMBL" id="KOC87675.1"/>
    </source>
</evidence>
<dbReference type="AlphaFoldDB" id="A0A0L7SVQ2"/>
<name>A0A0L7SVQ2_9GAMM</name>
<dbReference type="Proteomes" id="UP000036851">
    <property type="component" value="Unassembled WGS sequence"/>
</dbReference>
<gene>
    <name evidence="3" type="ORF">NG42_19330</name>
    <name evidence="1" type="ORF">NG42_21605</name>
    <name evidence="2" type="ORF">NG43_21580</name>
</gene>
<evidence type="ECO:0000313" key="1">
    <source>
        <dbReference type="EMBL" id="KOC86663.1"/>
    </source>
</evidence>
<protein>
    <submittedName>
        <fullName evidence="2">Uncharacterized protein</fullName>
    </submittedName>
</protein>
<evidence type="ECO:0000313" key="5">
    <source>
        <dbReference type="Proteomes" id="UP000037088"/>
    </source>
</evidence>
<dbReference type="OrthoDB" id="6903172at2"/>
<reference evidence="4 5" key="1">
    <citation type="journal article" date="2015" name="Int. J. Syst. Evol. Microbiol.">
        <title>Erwinia iniecta sp. nov., isolated from Russian wheat aphids (Diuraphis noxia).</title>
        <authorList>
            <person name="Campillo T."/>
            <person name="Luna E."/>
            <person name="Portier P."/>
            <person name="Fischer-Le Saux M."/>
            <person name="Lapitan N."/>
            <person name="Tisserat N.A."/>
            <person name="Leach J.E."/>
        </authorList>
    </citation>
    <scope>NUCLEOTIDE SEQUENCE [LARGE SCALE GENOMIC DNA]</scope>
    <source>
        <strain evidence="1 5">B120</strain>
        <strain evidence="2 4">B149</strain>
    </source>
</reference>
<sequence>MTSVQYKKELLYRKANGKKVIESYLSKINSLIYCDIIDLFFIPLECTDDILKKSLVDEENSVKRKIEPQLLSEFIGKIKNYDSGYYVFIDDDWQYCGTFIIPSLNMLKEDFVFGGKIINNILLISESFTKYIDLDYYEINGKYYLDVTESMA</sequence>
<dbReference type="RefSeq" id="WP_052902269.1">
    <property type="nucleotide sequence ID" value="NZ_JRXE01000034.1"/>
</dbReference>
<dbReference type="EMBL" id="JRXE01000034">
    <property type="protein sequence ID" value="KOC87675.1"/>
    <property type="molecule type" value="Genomic_DNA"/>
</dbReference>
<accession>A0A0L7SVQ2</accession>
<evidence type="ECO:0000313" key="4">
    <source>
        <dbReference type="Proteomes" id="UP000036851"/>
    </source>
</evidence>
<dbReference type="Proteomes" id="UP000037088">
    <property type="component" value="Unassembled WGS sequence"/>
</dbReference>